<feature type="binding site" evidence="5">
    <location>
        <position position="66"/>
    </location>
    <ligand>
        <name>substrate</name>
    </ligand>
</feature>
<dbReference type="Gene3D" id="3.30.1370.170">
    <property type="match status" value="1"/>
</dbReference>
<keyword evidence="1 5" id="KW-0963">Cytoplasm</keyword>
<dbReference type="AlphaFoldDB" id="A0A1I6H282"/>
<dbReference type="GO" id="GO:0051287">
    <property type="term" value="F:NAD binding"/>
    <property type="evidence" value="ECO:0007669"/>
    <property type="project" value="InterPro"/>
</dbReference>
<dbReference type="SUPFAM" id="SSF51735">
    <property type="entry name" value="NAD(P)-binding Rossmann-fold domains"/>
    <property type="match status" value="1"/>
</dbReference>
<evidence type="ECO:0000256" key="1">
    <source>
        <dbReference type="ARBA" id="ARBA00022490"/>
    </source>
</evidence>
<dbReference type="InterPro" id="IPR020921">
    <property type="entry name" value="Erythronate-4-P_DHase"/>
</dbReference>
<proteinExistence type="inferred from homology"/>
<evidence type="ECO:0000313" key="10">
    <source>
        <dbReference type="Proteomes" id="UP000198644"/>
    </source>
</evidence>
<evidence type="ECO:0000259" key="7">
    <source>
        <dbReference type="Pfam" id="PF02826"/>
    </source>
</evidence>
<feature type="active site" evidence="5">
    <location>
        <position position="237"/>
    </location>
</feature>
<dbReference type="EC" id="1.1.1.290" evidence="5"/>
<evidence type="ECO:0000256" key="4">
    <source>
        <dbReference type="ARBA" id="ARBA00023096"/>
    </source>
</evidence>
<dbReference type="OrthoDB" id="9770208at2"/>
<sequence>MHIVADENIPLLGAFVEGLGTVERANGRRLTRSQLMNADALLVRSVTSVNESLLAGTPVRFVGTATIGTDHVDIPWLERQGIAFASAPGCNASSVVQYVLGVISLYLRRCQREGFEGLTVGVVGAGNVGGALVGRLQALGARVRVSDPPRQSAGAGLPFASLEQVLACDVVSLHTPLTTTGECPTHHLLNSDRLASLGPNQLLINSGRGAVIDNRALLARLGGTQSPTVALDVWEHEPEPLTELLDHCWLATPHIAGYSLEGKCRGTEMVARALHLWLGRQLPLTTEELLPEPPVTAMAFAPDIEPVEAVHRALMACYDPRDDDARLRRAVDQASAGGLALGQAFDGLRRNYPVRREPGSLKIQSTPGSDGGRLLAAAGFQIS</sequence>
<keyword evidence="10" id="KW-1185">Reference proteome</keyword>
<dbReference type="STRING" id="650891.SAMN05216203_0780"/>
<comment type="subunit">
    <text evidence="5">Homodimer.</text>
</comment>
<dbReference type="Pfam" id="PF02826">
    <property type="entry name" value="2-Hacid_dh_C"/>
    <property type="match status" value="1"/>
</dbReference>
<comment type="subcellular location">
    <subcellularLocation>
        <location evidence="5">Cytoplasm</location>
    </subcellularLocation>
</comment>
<dbReference type="SUPFAM" id="SSF52283">
    <property type="entry name" value="Formate/glycerate dehydrogenase catalytic domain-like"/>
    <property type="match status" value="1"/>
</dbReference>
<feature type="active site" description="Proton donor" evidence="5">
    <location>
        <position position="254"/>
    </location>
</feature>
<feature type="domain" description="D-isomer specific 2-hydroxyacid dehydrogenase NAD-binding" evidence="7">
    <location>
        <begin position="113"/>
        <end position="256"/>
    </location>
</feature>
<feature type="binding site" evidence="5">
    <location>
        <position position="175"/>
    </location>
    <ligand>
        <name>NAD(+)</name>
        <dbReference type="ChEBI" id="CHEBI:57540"/>
    </ligand>
</feature>
<dbReference type="GO" id="GO:0033711">
    <property type="term" value="F:4-phosphoerythronate dehydrogenase activity"/>
    <property type="evidence" value="ECO:0007669"/>
    <property type="project" value="UniProtKB-EC"/>
</dbReference>
<dbReference type="UniPathway" id="UPA00244">
    <property type="reaction ID" value="UER00310"/>
</dbReference>
<evidence type="ECO:0000259" key="8">
    <source>
        <dbReference type="Pfam" id="PF11890"/>
    </source>
</evidence>
<keyword evidence="3 5" id="KW-0520">NAD</keyword>
<feature type="binding site" evidence="5">
    <location>
        <position position="232"/>
    </location>
    <ligand>
        <name>NAD(+)</name>
        <dbReference type="ChEBI" id="CHEBI:57540"/>
    </ligand>
</feature>
<dbReference type="EMBL" id="FOYW01000001">
    <property type="protein sequence ID" value="SFR48605.1"/>
    <property type="molecule type" value="Genomic_DNA"/>
</dbReference>
<dbReference type="GO" id="GO:0005829">
    <property type="term" value="C:cytosol"/>
    <property type="evidence" value="ECO:0007669"/>
    <property type="project" value="TreeGrafter"/>
</dbReference>
<evidence type="ECO:0000256" key="2">
    <source>
        <dbReference type="ARBA" id="ARBA00023002"/>
    </source>
</evidence>
<dbReference type="InterPro" id="IPR024531">
    <property type="entry name" value="Erythronate-4-P_DHase_dimer"/>
</dbReference>
<feature type="binding site" evidence="5">
    <location>
        <position position="45"/>
    </location>
    <ligand>
        <name>substrate</name>
    </ligand>
</feature>
<evidence type="ECO:0000256" key="5">
    <source>
        <dbReference type="HAMAP-Rule" id="MF_01825"/>
    </source>
</evidence>
<dbReference type="InterPro" id="IPR006140">
    <property type="entry name" value="D-isomer_DH_NAD-bd"/>
</dbReference>
<evidence type="ECO:0000259" key="6">
    <source>
        <dbReference type="Pfam" id="PF00389"/>
    </source>
</evidence>
<reference evidence="9 10" key="1">
    <citation type="submission" date="2016-10" db="EMBL/GenBank/DDBJ databases">
        <authorList>
            <person name="de Groot N.N."/>
        </authorList>
    </citation>
    <scope>NUCLEOTIDE SEQUENCE [LARGE SCALE GENOMIC DNA]</scope>
    <source>
        <strain evidence="9 10">CGMCC 1.9167</strain>
    </source>
</reference>
<gene>
    <name evidence="5" type="primary">pdxB</name>
    <name evidence="9" type="ORF">SAMN05216203_0780</name>
</gene>
<dbReference type="GO" id="GO:0046983">
    <property type="term" value="F:protein dimerization activity"/>
    <property type="evidence" value="ECO:0007669"/>
    <property type="project" value="InterPro"/>
</dbReference>
<feature type="binding site" evidence="5">
    <location>
        <position position="258"/>
    </location>
    <ligand>
        <name>substrate</name>
    </ligand>
</feature>
<comment type="catalytic activity">
    <reaction evidence="5">
        <text>4-phospho-D-erythronate + NAD(+) = (R)-3-hydroxy-2-oxo-4-phosphooxybutanoate + NADH + H(+)</text>
        <dbReference type="Rhea" id="RHEA:18829"/>
        <dbReference type="ChEBI" id="CHEBI:15378"/>
        <dbReference type="ChEBI" id="CHEBI:57540"/>
        <dbReference type="ChEBI" id="CHEBI:57945"/>
        <dbReference type="ChEBI" id="CHEBI:58538"/>
        <dbReference type="ChEBI" id="CHEBI:58766"/>
        <dbReference type="EC" id="1.1.1.290"/>
    </reaction>
</comment>
<evidence type="ECO:0000313" key="9">
    <source>
        <dbReference type="EMBL" id="SFR48605.1"/>
    </source>
</evidence>
<accession>A0A1I6H282</accession>
<comment type="caution">
    <text evidence="5">Lacks conserved residue(s) required for the propagation of feature annotation.</text>
</comment>
<dbReference type="InterPro" id="IPR006139">
    <property type="entry name" value="D-isomer_2_OHA_DH_cat_dom"/>
</dbReference>
<dbReference type="RefSeq" id="WP_092009051.1">
    <property type="nucleotide sequence ID" value="NZ_FOYW01000001.1"/>
</dbReference>
<dbReference type="CDD" id="cd12158">
    <property type="entry name" value="ErythrP_dh"/>
    <property type="match status" value="1"/>
</dbReference>
<dbReference type="PANTHER" id="PTHR42938">
    <property type="entry name" value="FORMATE DEHYDROGENASE 1"/>
    <property type="match status" value="1"/>
</dbReference>
<comment type="similarity">
    <text evidence="5">Belongs to the D-isomer specific 2-hydroxyacid dehydrogenase family. PdxB subfamily.</text>
</comment>
<dbReference type="InterPro" id="IPR038251">
    <property type="entry name" value="PdxB_dimer_sf"/>
</dbReference>
<protein>
    <recommendedName>
        <fullName evidence="5">Erythronate-4-phosphate dehydrogenase</fullName>
        <ecNumber evidence="5">1.1.1.290</ecNumber>
    </recommendedName>
</protein>
<organism evidence="9 10">
    <name type="scientific">Marinobacter daqiaonensis</name>
    <dbReference type="NCBI Taxonomy" id="650891"/>
    <lineage>
        <taxon>Bacteria</taxon>
        <taxon>Pseudomonadati</taxon>
        <taxon>Pseudomonadota</taxon>
        <taxon>Gammaproteobacteria</taxon>
        <taxon>Pseudomonadales</taxon>
        <taxon>Marinobacteraceae</taxon>
        <taxon>Marinobacter</taxon>
    </lineage>
</organism>
<dbReference type="Pfam" id="PF00389">
    <property type="entry name" value="2-Hacid_dh"/>
    <property type="match status" value="1"/>
</dbReference>
<feature type="binding site" evidence="5">
    <location>
        <position position="147"/>
    </location>
    <ligand>
        <name>NAD(+)</name>
        <dbReference type="ChEBI" id="CHEBI:57540"/>
    </ligand>
</feature>
<dbReference type="Pfam" id="PF11890">
    <property type="entry name" value="DUF3410"/>
    <property type="match status" value="1"/>
</dbReference>
<dbReference type="Proteomes" id="UP000198644">
    <property type="component" value="Unassembled WGS sequence"/>
</dbReference>
<evidence type="ECO:0000256" key="3">
    <source>
        <dbReference type="ARBA" id="ARBA00023027"/>
    </source>
</evidence>
<feature type="domain" description="Erythronate-4-phosphate dehydrogenase dimerisation" evidence="8">
    <location>
        <begin position="289"/>
        <end position="370"/>
    </location>
</feature>
<dbReference type="GO" id="GO:0036001">
    <property type="term" value="P:'de novo' pyridoxal 5'-phosphate biosynthetic process"/>
    <property type="evidence" value="ECO:0007669"/>
    <property type="project" value="TreeGrafter"/>
</dbReference>
<name>A0A1I6H282_9GAMM</name>
<feature type="active site" evidence="5">
    <location>
        <position position="208"/>
    </location>
</feature>
<feature type="domain" description="D-isomer specific 2-hydroxyacid dehydrogenase catalytic" evidence="6">
    <location>
        <begin position="26"/>
        <end position="279"/>
    </location>
</feature>
<dbReference type="GO" id="GO:0008615">
    <property type="term" value="P:pyridoxine biosynthetic process"/>
    <property type="evidence" value="ECO:0007669"/>
    <property type="project" value="UniProtKB-UniRule"/>
</dbReference>
<dbReference type="PANTHER" id="PTHR42938:SF9">
    <property type="entry name" value="FORMATE DEHYDROGENASE 1"/>
    <property type="match status" value="1"/>
</dbReference>
<keyword evidence="4 5" id="KW-0664">Pyridoxine biosynthesis</keyword>
<comment type="pathway">
    <text evidence="5">Cofactor biosynthesis; pyridoxine 5'-phosphate biosynthesis; pyridoxine 5'-phosphate from D-erythrose 4-phosphate: step 2/5.</text>
</comment>
<dbReference type="Gene3D" id="3.40.50.720">
    <property type="entry name" value="NAD(P)-binding Rossmann-like Domain"/>
    <property type="match status" value="2"/>
</dbReference>
<comment type="function">
    <text evidence="5">Catalyzes the oxidation of erythronate-4-phosphate to 3-hydroxy-2-oxo-4-phosphonooxybutanoate.</text>
</comment>
<feature type="binding site" evidence="5">
    <location>
        <position position="257"/>
    </location>
    <ligand>
        <name>NAD(+)</name>
        <dbReference type="ChEBI" id="CHEBI:57540"/>
    </ligand>
</feature>
<dbReference type="InterPro" id="IPR036291">
    <property type="entry name" value="NAD(P)-bd_dom_sf"/>
</dbReference>
<dbReference type="HAMAP" id="MF_01825">
    <property type="entry name" value="PdxB"/>
    <property type="match status" value="1"/>
</dbReference>
<keyword evidence="2 5" id="KW-0560">Oxidoreductase</keyword>